<gene>
    <name evidence="2" type="ORF">SAMN04488055_1319</name>
</gene>
<name>A0A1N6E5L3_9BACT</name>
<feature type="region of interest" description="Disordered" evidence="1">
    <location>
        <begin position="428"/>
        <end position="453"/>
    </location>
</feature>
<dbReference type="EMBL" id="FSRA01000001">
    <property type="protein sequence ID" value="SIN78286.1"/>
    <property type="molecule type" value="Genomic_DNA"/>
</dbReference>
<evidence type="ECO:0000313" key="2">
    <source>
        <dbReference type="EMBL" id="SIN78286.1"/>
    </source>
</evidence>
<dbReference type="PROSITE" id="PS51257">
    <property type="entry name" value="PROKAR_LIPOPROTEIN"/>
    <property type="match status" value="1"/>
</dbReference>
<evidence type="ECO:0000256" key="1">
    <source>
        <dbReference type="SAM" id="MobiDB-lite"/>
    </source>
</evidence>
<accession>A0A1N6E5L3</accession>
<proteinExistence type="predicted"/>
<dbReference type="AlphaFoldDB" id="A0A1N6E5L3"/>
<organism evidence="2 3">
    <name type="scientific">Chitinophaga niabensis</name>
    <dbReference type="NCBI Taxonomy" id="536979"/>
    <lineage>
        <taxon>Bacteria</taxon>
        <taxon>Pseudomonadati</taxon>
        <taxon>Bacteroidota</taxon>
        <taxon>Chitinophagia</taxon>
        <taxon>Chitinophagales</taxon>
        <taxon>Chitinophagaceae</taxon>
        <taxon>Chitinophaga</taxon>
    </lineage>
</organism>
<protein>
    <submittedName>
        <fullName evidence="2">Uncharacterized protein</fullName>
    </submittedName>
</protein>
<sequence>MKNLTIVLLIVVSLFIFMSGCSRKDQDFQREKPLTAFPAPENLQLLDLRLQKIIKAVQSKPTITADFCTSIDGKGDLAWNNSLISLRGNTVVALIPLKQEEENSFERFMAVELDSALRFRIFDANSFSTYASNAKAGDPTLFEINHALNALNNIGFGRKVYLTKGLPQAELKKLEQYKGSRKMAPIQQKKLAAVITITNCYSWSACTGDGNGNCVGEIYYFTECVSETIWFKSDDVGYDMGGGYETGGGGADPNIPSSPEDLQKVQVFPPQVPINDPKKYLSCFDTSQPAKVIIYADQPVPGTSEPFSILGGIGHAYMSFEQNVNGNTIRRTVGFYNGTKVDPFYNKSAPGTLGNDSTHEYNVKWETNLTSDQFDKMIQATISHAPEYNIESYNCANFVLDVTSAGGINLPRTKGWWYTGSGLNPGALGEDLRKQPGAVSGKGHTENNVGECQ</sequence>
<dbReference type="RefSeq" id="WP_143197362.1">
    <property type="nucleotide sequence ID" value="NZ_FSRA01000001.1"/>
</dbReference>
<evidence type="ECO:0000313" key="3">
    <source>
        <dbReference type="Proteomes" id="UP000185003"/>
    </source>
</evidence>
<dbReference type="STRING" id="536979.SAMN04488055_1319"/>
<reference evidence="2 3" key="1">
    <citation type="submission" date="2016-11" db="EMBL/GenBank/DDBJ databases">
        <authorList>
            <person name="Jaros S."/>
            <person name="Januszkiewicz K."/>
            <person name="Wedrychowicz H."/>
        </authorList>
    </citation>
    <scope>NUCLEOTIDE SEQUENCE [LARGE SCALE GENOMIC DNA]</scope>
    <source>
        <strain evidence="2 3">DSM 24787</strain>
    </source>
</reference>
<dbReference type="Proteomes" id="UP000185003">
    <property type="component" value="Unassembled WGS sequence"/>
</dbReference>
<dbReference type="OrthoDB" id="618143at2"/>
<keyword evidence="3" id="KW-1185">Reference proteome</keyword>